<evidence type="ECO:0000256" key="3">
    <source>
        <dbReference type="ARBA" id="ARBA00051383"/>
    </source>
</evidence>
<accession>A0A0S3F3J2</accession>
<dbReference type="InterPro" id="IPR002347">
    <property type="entry name" value="SDR_fam"/>
</dbReference>
<dbReference type="PANTHER" id="PTHR24321:SF14">
    <property type="entry name" value="SHORT-CHAIN TYPE DEHYDROGENASE_REDUCTASE BLR2146-RELATED"/>
    <property type="match status" value="1"/>
</dbReference>
<dbReference type="KEGG" id="sbd:ATN00_02490"/>
<dbReference type="PANTHER" id="PTHR24321">
    <property type="entry name" value="DEHYDROGENASES, SHORT CHAIN"/>
    <property type="match status" value="1"/>
</dbReference>
<dbReference type="PRINTS" id="PR00081">
    <property type="entry name" value="GDHRDH"/>
</dbReference>
<dbReference type="PROSITE" id="PS00061">
    <property type="entry name" value="ADH_SHORT"/>
    <property type="match status" value="1"/>
</dbReference>
<dbReference type="SUPFAM" id="SSF51735">
    <property type="entry name" value="NAD(P)-binding Rossmann-fold domains"/>
    <property type="match status" value="1"/>
</dbReference>
<sequence>MPVERLDGRVAIVTGGGGRIGAATARRLASEGAKVIVADRSREAAESVARDIGDCALPFIFDAGEPESIRAMVETTVQRFGRIDILHNNAALLDVDFLNSDTDVVNISLPAWDKTMEVNVRGYVVACKHAIPHMRAVGGGVIINTSSNAALAGDSARIAYGASKAAINALTRHIATQHGRENIRCNAVSPGLITDPELEARFPDLHAVSARHTPLPRYGRGEDMAALVAFLASDDGSFITGQVICCDGGMLAHQPTYADIIENPSL</sequence>
<dbReference type="InterPro" id="IPR020904">
    <property type="entry name" value="Sc_DH/Rdtase_CS"/>
</dbReference>
<dbReference type="Gene3D" id="3.40.50.720">
    <property type="entry name" value="NAD(P)-binding Rossmann-like Domain"/>
    <property type="match status" value="1"/>
</dbReference>
<comment type="similarity">
    <text evidence="1">Belongs to the short-chain dehydrogenases/reductases (SDR) family.</text>
</comment>
<dbReference type="InterPro" id="IPR036291">
    <property type="entry name" value="NAD(P)-bd_dom_sf"/>
</dbReference>
<evidence type="ECO:0000256" key="1">
    <source>
        <dbReference type="ARBA" id="ARBA00006484"/>
    </source>
</evidence>
<evidence type="ECO:0000313" key="5">
    <source>
        <dbReference type="Proteomes" id="UP000056968"/>
    </source>
</evidence>
<organism evidence="4 5">
    <name type="scientific">Sphingobium baderi</name>
    <dbReference type="NCBI Taxonomy" id="1332080"/>
    <lineage>
        <taxon>Bacteria</taxon>
        <taxon>Pseudomonadati</taxon>
        <taxon>Pseudomonadota</taxon>
        <taxon>Alphaproteobacteria</taxon>
        <taxon>Sphingomonadales</taxon>
        <taxon>Sphingomonadaceae</taxon>
        <taxon>Sphingobium</taxon>
    </lineage>
</organism>
<reference evidence="4 5" key="1">
    <citation type="submission" date="2015-11" db="EMBL/GenBank/DDBJ databases">
        <title>A Two-component Flavoprotein Monooxygenase System MeaXY Responsible for para-Hydroxylation of 2-Methyl-6-ethylaniline and 2,6-Diethylaniline in Sphingobium baderi DE-13.</title>
        <authorList>
            <person name="Cheng M."/>
            <person name="Meng Q."/>
            <person name="Yang Y."/>
            <person name="Chu C."/>
            <person name="Yan X."/>
            <person name="He J."/>
            <person name="Li S."/>
        </authorList>
    </citation>
    <scope>NUCLEOTIDE SEQUENCE [LARGE SCALE GENOMIC DNA]</scope>
    <source>
        <strain evidence="4 5">DE-13</strain>
    </source>
</reference>
<evidence type="ECO:0000313" key="4">
    <source>
        <dbReference type="EMBL" id="ALR22324.1"/>
    </source>
</evidence>
<comment type="catalytic activity">
    <reaction evidence="3">
        <text>2,5-dichlorocyclohexa-2,5-dien-1,4-diol + NAD(+) = 2,5-dichlorohydroquinone + NADH + H(+)</text>
        <dbReference type="Rhea" id="RHEA:15741"/>
        <dbReference type="ChEBI" id="CHEBI:15378"/>
        <dbReference type="ChEBI" id="CHEBI:27545"/>
        <dbReference type="ChEBI" id="CHEBI:28975"/>
        <dbReference type="ChEBI" id="CHEBI:57540"/>
        <dbReference type="ChEBI" id="CHEBI:57945"/>
    </reaction>
</comment>
<dbReference type="EMBL" id="CP013264">
    <property type="protein sequence ID" value="ALR22324.1"/>
    <property type="molecule type" value="Genomic_DNA"/>
</dbReference>
<dbReference type="Proteomes" id="UP000056968">
    <property type="component" value="Chromosome"/>
</dbReference>
<keyword evidence="2" id="KW-0560">Oxidoreductase</keyword>
<evidence type="ECO:0000256" key="2">
    <source>
        <dbReference type="ARBA" id="ARBA00023002"/>
    </source>
</evidence>
<dbReference type="GO" id="GO:0016491">
    <property type="term" value="F:oxidoreductase activity"/>
    <property type="evidence" value="ECO:0007669"/>
    <property type="project" value="UniProtKB-KW"/>
</dbReference>
<dbReference type="STRING" id="1332080.ATN00_02490"/>
<name>A0A0S3F3J2_9SPHN</name>
<keyword evidence="5" id="KW-1185">Reference proteome</keyword>
<dbReference type="Pfam" id="PF13561">
    <property type="entry name" value="adh_short_C2"/>
    <property type="match status" value="1"/>
</dbReference>
<gene>
    <name evidence="4" type="ORF">ATN00_02490</name>
</gene>
<dbReference type="PRINTS" id="PR00080">
    <property type="entry name" value="SDRFAMILY"/>
</dbReference>
<proteinExistence type="inferred from homology"/>
<protein>
    <submittedName>
        <fullName evidence="4">Short-chain dehydrogenase</fullName>
    </submittedName>
</protein>
<dbReference type="AlphaFoldDB" id="A0A0S3F3J2"/>
<dbReference type="OrthoDB" id="9789398at2"/>
<dbReference type="FunFam" id="3.40.50.720:FF:000084">
    <property type="entry name" value="Short-chain dehydrogenase reductase"/>
    <property type="match status" value="1"/>
</dbReference>